<dbReference type="SUPFAM" id="SSF57667">
    <property type="entry name" value="beta-beta-alpha zinc fingers"/>
    <property type="match status" value="1"/>
</dbReference>
<evidence type="ECO:0000256" key="6">
    <source>
        <dbReference type="SAM" id="MobiDB-lite"/>
    </source>
</evidence>
<keyword evidence="1" id="KW-0479">Metal-binding</keyword>
<sequence length="561" mass="61790">MPLMSTRMVYDHEEEIPQFVNARCQVCGKLVETKRAQKSHLRTAHLNQEIWSNVVRTRPFACPFCPYRAPQKITVETHICAIHLRTKPKVCKTCGDAFADPAGLSRHKKKHGRTAVKSTNDEDDDWEQPQAPQKVQRDSVRGGSRATRSTKRYTPYTKQAVNKAKATKKATPSENFAAESPRPLSPTYEAQPIQQKDVYYEVHPSQRQQNRYYNAPATPYNPPATSYSPPATSEIYPPVPPPTYDAFAPSYTQQAPVYPPAAYYNTNYAPDAPNTIYASTLSFNQVSSSSQASSSGSCLASASESSSLYIAEDPTIPQLRASDIQFAGFSFSAGRNDQPIAYNVLPAAQADAFSAAAELEVNASWYYAEDSSLYNAQESSPYNNQELSPYNISSPPENLTFDAVASSPEDYGFPATPTTPAALEQAQQQALNPAQQQALDLAQQQSSLDVAQTKSSPEPMIDFSRGSMLDVSFTSSNDPFLDTYNGPFVESYNGPFVESSNDPLFDLPNDPYIDFSQFDLDFSKIGGLDLTFGGSVPQPDTHVTKEELRIFDELFVAGAMS</sequence>
<evidence type="ECO:0000313" key="9">
    <source>
        <dbReference type="Proteomes" id="UP000007431"/>
    </source>
</evidence>
<dbReference type="VEuPathDB" id="FungiDB:SCHCODRAFT_02532488"/>
<evidence type="ECO:0000256" key="3">
    <source>
        <dbReference type="ARBA" id="ARBA00022771"/>
    </source>
</evidence>
<dbReference type="PROSITE" id="PS50157">
    <property type="entry name" value="ZINC_FINGER_C2H2_2"/>
    <property type="match status" value="1"/>
</dbReference>
<accession>D8PZS0</accession>
<evidence type="ECO:0000256" key="4">
    <source>
        <dbReference type="ARBA" id="ARBA00022833"/>
    </source>
</evidence>
<evidence type="ECO:0000256" key="1">
    <source>
        <dbReference type="ARBA" id="ARBA00022723"/>
    </source>
</evidence>
<name>D8PZS0_SCHCM</name>
<organism evidence="9">
    <name type="scientific">Schizophyllum commune (strain H4-8 / FGSC 9210)</name>
    <name type="common">Split gill fungus</name>
    <dbReference type="NCBI Taxonomy" id="578458"/>
    <lineage>
        <taxon>Eukaryota</taxon>
        <taxon>Fungi</taxon>
        <taxon>Dikarya</taxon>
        <taxon>Basidiomycota</taxon>
        <taxon>Agaricomycotina</taxon>
        <taxon>Agaricomycetes</taxon>
        <taxon>Agaricomycetidae</taxon>
        <taxon>Agaricales</taxon>
        <taxon>Schizophyllaceae</taxon>
        <taxon>Schizophyllum</taxon>
    </lineage>
</organism>
<dbReference type="Gene3D" id="3.30.160.60">
    <property type="entry name" value="Classic Zinc Finger"/>
    <property type="match status" value="1"/>
</dbReference>
<dbReference type="PANTHER" id="PTHR24379:SF121">
    <property type="entry name" value="C2H2-TYPE DOMAIN-CONTAINING PROTEIN"/>
    <property type="match status" value="1"/>
</dbReference>
<feature type="region of interest" description="Disordered" evidence="6">
    <location>
        <begin position="102"/>
        <end position="189"/>
    </location>
</feature>
<dbReference type="GeneID" id="9586376"/>
<feature type="compositionally biased region" description="Polar residues" evidence="6">
    <location>
        <begin position="446"/>
        <end position="456"/>
    </location>
</feature>
<dbReference type="PANTHER" id="PTHR24379">
    <property type="entry name" value="KRAB AND ZINC FINGER DOMAIN-CONTAINING"/>
    <property type="match status" value="1"/>
</dbReference>
<keyword evidence="4" id="KW-0862">Zinc</keyword>
<dbReference type="InterPro" id="IPR013087">
    <property type="entry name" value="Znf_C2H2_type"/>
</dbReference>
<dbReference type="GO" id="GO:0008270">
    <property type="term" value="F:zinc ion binding"/>
    <property type="evidence" value="ECO:0007669"/>
    <property type="project" value="UniProtKB-KW"/>
</dbReference>
<dbReference type="OrthoDB" id="8186305at2759"/>
<keyword evidence="9" id="KW-1185">Reference proteome</keyword>
<evidence type="ECO:0000259" key="7">
    <source>
        <dbReference type="PROSITE" id="PS50157"/>
    </source>
</evidence>
<gene>
    <name evidence="8" type="ORF">SCHCODRAFT_233395</name>
</gene>
<feature type="domain" description="C2H2-type" evidence="7">
    <location>
        <begin position="89"/>
        <end position="111"/>
    </location>
</feature>
<dbReference type="AlphaFoldDB" id="D8PZS0"/>
<reference evidence="8 9" key="1">
    <citation type="journal article" date="2010" name="Nat. Biotechnol.">
        <title>Genome sequence of the model mushroom Schizophyllum commune.</title>
        <authorList>
            <person name="Ohm R.A."/>
            <person name="de Jong J.F."/>
            <person name="Lugones L.G."/>
            <person name="Aerts A."/>
            <person name="Kothe E."/>
            <person name="Stajich J.E."/>
            <person name="de Vries R.P."/>
            <person name="Record E."/>
            <person name="Levasseur A."/>
            <person name="Baker S.E."/>
            <person name="Bartholomew K.A."/>
            <person name="Coutinho P.M."/>
            <person name="Erdmann S."/>
            <person name="Fowler T.J."/>
            <person name="Gathman A.C."/>
            <person name="Lombard V."/>
            <person name="Henrissat B."/>
            <person name="Knabe N."/>
            <person name="Kuees U."/>
            <person name="Lilly W.W."/>
            <person name="Lindquist E."/>
            <person name="Lucas S."/>
            <person name="Magnuson J.K."/>
            <person name="Piumi F."/>
            <person name="Raudaskoski M."/>
            <person name="Salamov A."/>
            <person name="Schmutz J."/>
            <person name="Schwarze F.W.M.R."/>
            <person name="vanKuyk P.A."/>
            <person name="Horton J.S."/>
            <person name="Grigoriev I.V."/>
            <person name="Woesten H.A.B."/>
        </authorList>
    </citation>
    <scope>NUCLEOTIDE SEQUENCE [LARGE SCALE GENOMIC DNA]</scope>
    <source>
        <strain evidence="9">H4-8 / FGSC 9210</strain>
    </source>
</reference>
<dbReference type="KEGG" id="scm:SCHCO_02532488"/>
<dbReference type="HOGENOM" id="CLU_511059_0_0_1"/>
<protein>
    <recommendedName>
        <fullName evidence="7">C2H2-type domain-containing protein</fullName>
    </recommendedName>
</protein>
<dbReference type="InterPro" id="IPR036236">
    <property type="entry name" value="Znf_C2H2_sf"/>
</dbReference>
<evidence type="ECO:0000256" key="5">
    <source>
        <dbReference type="PROSITE-ProRule" id="PRU00042"/>
    </source>
</evidence>
<feature type="region of interest" description="Disordered" evidence="6">
    <location>
        <begin position="441"/>
        <end position="461"/>
    </location>
</feature>
<dbReference type="eggNOG" id="KOG1721">
    <property type="taxonomic scope" value="Eukaryota"/>
</dbReference>
<feature type="compositionally biased region" description="Basic residues" evidence="6">
    <location>
        <begin position="105"/>
        <end position="114"/>
    </location>
</feature>
<dbReference type="Proteomes" id="UP000007431">
    <property type="component" value="Unassembled WGS sequence"/>
</dbReference>
<evidence type="ECO:0000313" key="8">
    <source>
        <dbReference type="EMBL" id="EFI99488.1"/>
    </source>
</evidence>
<dbReference type="PROSITE" id="PS00028">
    <property type="entry name" value="ZINC_FINGER_C2H2_1"/>
    <property type="match status" value="2"/>
</dbReference>
<keyword evidence="2" id="KW-0677">Repeat</keyword>
<dbReference type="SMART" id="SM00355">
    <property type="entry name" value="ZnF_C2H2"/>
    <property type="match status" value="3"/>
</dbReference>
<keyword evidence="3 5" id="KW-0863">Zinc-finger</keyword>
<dbReference type="InParanoid" id="D8PZS0"/>
<dbReference type="EMBL" id="GL377304">
    <property type="protein sequence ID" value="EFI99488.1"/>
    <property type="molecule type" value="Genomic_DNA"/>
</dbReference>
<evidence type="ECO:0000256" key="2">
    <source>
        <dbReference type="ARBA" id="ARBA00022737"/>
    </source>
</evidence>
<proteinExistence type="predicted"/>